<gene>
    <name evidence="1" type="ORF">FRX31_027944</name>
</gene>
<dbReference type="EMBL" id="JABWDY010034696">
    <property type="protein sequence ID" value="KAF5182468.1"/>
    <property type="molecule type" value="Genomic_DNA"/>
</dbReference>
<dbReference type="Proteomes" id="UP000554482">
    <property type="component" value="Unassembled WGS sequence"/>
</dbReference>
<keyword evidence="2" id="KW-1185">Reference proteome</keyword>
<proteinExistence type="predicted"/>
<evidence type="ECO:0000313" key="1">
    <source>
        <dbReference type="EMBL" id="KAF5182468.1"/>
    </source>
</evidence>
<dbReference type="AlphaFoldDB" id="A0A7J6VCZ4"/>
<reference evidence="1 2" key="1">
    <citation type="submission" date="2020-06" db="EMBL/GenBank/DDBJ databases">
        <title>Transcriptomic and genomic resources for Thalictrum thalictroides and T. hernandezii: Facilitating candidate gene discovery in an emerging model plant lineage.</title>
        <authorList>
            <person name="Arias T."/>
            <person name="Riano-Pachon D.M."/>
            <person name="Di Stilio V.S."/>
        </authorList>
    </citation>
    <scope>NUCLEOTIDE SEQUENCE [LARGE SCALE GENOMIC DNA]</scope>
    <source>
        <strain evidence="2">cv. WT478/WT964</strain>
        <tissue evidence="1">Leaves</tissue>
    </source>
</reference>
<organism evidence="1 2">
    <name type="scientific">Thalictrum thalictroides</name>
    <name type="common">Rue-anemone</name>
    <name type="synonym">Anemone thalictroides</name>
    <dbReference type="NCBI Taxonomy" id="46969"/>
    <lineage>
        <taxon>Eukaryota</taxon>
        <taxon>Viridiplantae</taxon>
        <taxon>Streptophyta</taxon>
        <taxon>Embryophyta</taxon>
        <taxon>Tracheophyta</taxon>
        <taxon>Spermatophyta</taxon>
        <taxon>Magnoliopsida</taxon>
        <taxon>Ranunculales</taxon>
        <taxon>Ranunculaceae</taxon>
        <taxon>Thalictroideae</taxon>
        <taxon>Thalictrum</taxon>
    </lineage>
</organism>
<protein>
    <submittedName>
        <fullName evidence="1">Uncharacterized protein</fullName>
    </submittedName>
</protein>
<evidence type="ECO:0000313" key="2">
    <source>
        <dbReference type="Proteomes" id="UP000554482"/>
    </source>
</evidence>
<sequence length="66" mass="6997">MASAILCLVTARGGGGRGCLRQSINLVKKLQTGRHRKMRNAICPMTPPVTATMAEGSMTKTKILIG</sequence>
<accession>A0A7J6VCZ4</accession>
<comment type="caution">
    <text evidence="1">The sequence shown here is derived from an EMBL/GenBank/DDBJ whole genome shotgun (WGS) entry which is preliminary data.</text>
</comment>
<name>A0A7J6VCZ4_THATH</name>